<gene>
    <name evidence="6" type="ORF">SAMN06264855_11930</name>
</gene>
<feature type="compositionally biased region" description="Basic and acidic residues" evidence="4">
    <location>
        <begin position="27"/>
        <end position="37"/>
    </location>
</feature>
<evidence type="ECO:0000313" key="6">
    <source>
        <dbReference type="EMBL" id="SNR59399.1"/>
    </source>
</evidence>
<proteinExistence type="inferred from homology"/>
<keyword evidence="6" id="KW-0031">Aminopeptidase</keyword>
<keyword evidence="2" id="KW-0378">Hydrolase</keyword>
<sequence>MTEGPDRSPPAGNRRSTEPITPPVEPSDTHPRGDAPRTDLSPLLAACEAADADGVVVIGDRFDDNLRYLTRFSGPDRPFALVVVPARAESRSGGPDPSSARAVLCAPALFHEQAAREFVEAAREPVDADPPDGSNQPFHDGITRSVCIEDAGDPPGLRAASVLDDLLADRSDPTVLTPRSIPHDAALHLEGAGYGLASTTAVADARAIKTAEEIDRLGRVQRATTRAMARAETVLAESGPVYDPDALATLGVEEPVLVWRDGPLSTERLRRQVNATLARYGVRDAGNTVIGAGASAADLHYTGVDLLRPGETVLLDISPRGPHGYYGDLTRTFVVDGDGGWERRAYVAVEAARKAALATLNPGVTAREVHREAAAELAAYGFDPNAGEGEAGFTHGTGHGVGMSLHEAPSLSADLELRPGHVVTIEPGVYDPDLGGVRLEDLVAVTDDGHSILASYPFRMVPKTPERP</sequence>
<dbReference type="PANTHER" id="PTHR46112">
    <property type="entry name" value="AMINOPEPTIDASE"/>
    <property type="match status" value="1"/>
</dbReference>
<dbReference type="SUPFAM" id="SSF55920">
    <property type="entry name" value="Creatinase/aminopeptidase"/>
    <property type="match status" value="1"/>
</dbReference>
<evidence type="ECO:0000256" key="2">
    <source>
        <dbReference type="ARBA" id="ARBA00022801"/>
    </source>
</evidence>
<dbReference type="InterPro" id="IPR050659">
    <property type="entry name" value="Peptidase_M24B"/>
</dbReference>
<organism evidence="6 7">
    <name type="scientific">Halorubrum vacuolatum</name>
    <name type="common">Natronobacterium vacuolatum</name>
    <dbReference type="NCBI Taxonomy" id="63740"/>
    <lineage>
        <taxon>Archaea</taxon>
        <taxon>Methanobacteriati</taxon>
        <taxon>Methanobacteriota</taxon>
        <taxon>Stenosarchaea group</taxon>
        <taxon>Halobacteria</taxon>
        <taxon>Halobacteriales</taxon>
        <taxon>Haloferacaceae</taxon>
        <taxon>Halorubrum</taxon>
    </lineage>
</organism>
<dbReference type="InterPro" id="IPR000994">
    <property type="entry name" value="Pept_M24"/>
</dbReference>
<dbReference type="Gene3D" id="3.90.230.10">
    <property type="entry name" value="Creatinase/methionine aminopeptidase superfamily"/>
    <property type="match status" value="1"/>
</dbReference>
<evidence type="ECO:0000256" key="4">
    <source>
        <dbReference type="SAM" id="MobiDB-lite"/>
    </source>
</evidence>
<feature type="region of interest" description="Disordered" evidence="4">
    <location>
        <begin position="1"/>
        <end position="39"/>
    </location>
</feature>
<feature type="domain" description="Peptidase M24" evidence="5">
    <location>
        <begin position="220"/>
        <end position="447"/>
    </location>
</feature>
<dbReference type="InterPro" id="IPR001131">
    <property type="entry name" value="Peptidase_M24B_aminopep-P_CS"/>
</dbReference>
<evidence type="ECO:0000256" key="3">
    <source>
        <dbReference type="RuleBase" id="RU000590"/>
    </source>
</evidence>
<evidence type="ECO:0000259" key="5">
    <source>
        <dbReference type="Pfam" id="PF00557"/>
    </source>
</evidence>
<dbReference type="PROSITE" id="PS00491">
    <property type="entry name" value="PROLINE_PEPTIDASE"/>
    <property type="match status" value="1"/>
</dbReference>
<keyword evidence="7" id="KW-1185">Reference proteome</keyword>
<reference evidence="6 7" key="1">
    <citation type="submission" date="2017-06" db="EMBL/GenBank/DDBJ databases">
        <authorList>
            <person name="Kim H.J."/>
            <person name="Triplett B.A."/>
        </authorList>
    </citation>
    <scope>NUCLEOTIDE SEQUENCE [LARGE SCALE GENOMIC DNA]</scope>
    <source>
        <strain evidence="6 7">DSM 8800</strain>
    </source>
</reference>
<dbReference type="Pfam" id="PF00557">
    <property type="entry name" value="Peptidase_M24"/>
    <property type="match status" value="1"/>
</dbReference>
<dbReference type="GO" id="GO:0004177">
    <property type="term" value="F:aminopeptidase activity"/>
    <property type="evidence" value="ECO:0007669"/>
    <property type="project" value="UniProtKB-KW"/>
</dbReference>
<name>A0A238XN37_HALVU</name>
<dbReference type="AlphaFoldDB" id="A0A238XN37"/>
<comment type="similarity">
    <text evidence="3">Belongs to the peptidase M24B family.</text>
</comment>
<evidence type="ECO:0000313" key="7">
    <source>
        <dbReference type="Proteomes" id="UP000198397"/>
    </source>
</evidence>
<evidence type="ECO:0000256" key="1">
    <source>
        <dbReference type="ARBA" id="ARBA00022723"/>
    </source>
</evidence>
<protein>
    <submittedName>
        <fullName evidence="6">Xaa-Pro aminopeptidase</fullName>
    </submittedName>
</protein>
<dbReference type="Proteomes" id="UP000198397">
    <property type="component" value="Unassembled WGS sequence"/>
</dbReference>
<dbReference type="InterPro" id="IPR036005">
    <property type="entry name" value="Creatinase/aminopeptidase-like"/>
</dbReference>
<keyword evidence="6" id="KW-0645">Protease</keyword>
<dbReference type="GO" id="GO:0046872">
    <property type="term" value="F:metal ion binding"/>
    <property type="evidence" value="ECO:0007669"/>
    <property type="project" value="UniProtKB-KW"/>
</dbReference>
<keyword evidence="1 3" id="KW-0479">Metal-binding</keyword>
<accession>A0A238XN37</accession>
<dbReference type="EMBL" id="FZNQ01000019">
    <property type="protein sequence ID" value="SNR59399.1"/>
    <property type="molecule type" value="Genomic_DNA"/>
</dbReference>
<dbReference type="PANTHER" id="PTHR46112:SF2">
    <property type="entry name" value="XAA-PRO AMINOPEPTIDASE P-RELATED"/>
    <property type="match status" value="1"/>
</dbReference>